<evidence type="ECO:0000259" key="8">
    <source>
        <dbReference type="PROSITE" id="PS50850"/>
    </source>
</evidence>
<reference evidence="10 12" key="2">
    <citation type="submission" date="2019-03" db="EMBL/GenBank/DDBJ databases">
        <title>Genomic Encyclopedia of Type Strains, Phase IV (KMG-IV): sequencing the most valuable type-strain genomes for metagenomic binning, comparative biology and taxonomic classification.</title>
        <authorList>
            <person name="Goeker M."/>
        </authorList>
    </citation>
    <scope>NUCLEOTIDE SEQUENCE [LARGE SCALE GENOMIC DNA]</scope>
    <source>
        <strain evidence="10 12">DSM 11603</strain>
    </source>
</reference>
<protein>
    <submittedName>
        <fullName evidence="9 10">MFS transporter</fullName>
    </submittedName>
</protein>
<dbReference type="Proteomes" id="UP000019849">
    <property type="component" value="Unassembled WGS sequence"/>
</dbReference>
<dbReference type="EMBL" id="JENY01000012">
    <property type="protein sequence ID" value="EXL08715.1"/>
    <property type="molecule type" value="Genomic_DNA"/>
</dbReference>
<reference evidence="9 11" key="1">
    <citation type="submission" date="2014-02" db="EMBL/GenBank/DDBJ databases">
        <title>Aquamicrobium defluvii Genome sequencing.</title>
        <authorList>
            <person name="Wang X."/>
        </authorList>
    </citation>
    <scope>NUCLEOTIDE SEQUENCE [LARGE SCALE GENOMIC DNA]</scope>
    <source>
        <strain evidence="9 11">W13Z1</strain>
    </source>
</reference>
<dbReference type="InterPro" id="IPR011701">
    <property type="entry name" value="MFS"/>
</dbReference>
<dbReference type="PATRIC" id="fig|69279.3.peg.2222"/>
<evidence type="ECO:0000256" key="2">
    <source>
        <dbReference type="ARBA" id="ARBA00022448"/>
    </source>
</evidence>
<evidence type="ECO:0000313" key="12">
    <source>
        <dbReference type="Proteomes" id="UP000294958"/>
    </source>
</evidence>
<feature type="transmembrane region" description="Helical" evidence="7">
    <location>
        <begin position="193"/>
        <end position="212"/>
    </location>
</feature>
<dbReference type="AlphaFoldDB" id="A0A011VJQ5"/>
<keyword evidence="2" id="KW-0813">Transport</keyword>
<feature type="transmembrane region" description="Helical" evidence="7">
    <location>
        <begin position="352"/>
        <end position="377"/>
    </location>
</feature>
<keyword evidence="3" id="KW-1003">Cell membrane</keyword>
<dbReference type="PANTHER" id="PTHR42718:SF47">
    <property type="entry name" value="METHYL VIOLOGEN RESISTANCE PROTEIN SMVA"/>
    <property type="match status" value="1"/>
</dbReference>
<feature type="transmembrane region" description="Helical" evidence="7">
    <location>
        <begin position="224"/>
        <end position="240"/>
    </location>
</feature>
<dbReference type="Gene3D" id="1.20.1250.20">
    <property type="entry name" value="MFS general substrate transporter like domains"/>
    <property type="match status" value="1"/>
</dbReference>
<feature type="transmembrane region" description="Helical" evidence="7">
    <location>
        <begin position="157"/>
        <end position="181"/>
    </location>
</feature>
<dbReference type="CDD" id="cd17321">
    <property type="entry name" value="MFS_MMR_MDR_like"/>
    <property type="match status" value="1"/>
</dbReference>
<dbReference type="STRING" id="69279.BG36_04115"/>
<dbReference type="Proteomes" id="UP000294958">
    <property type="component" value="Unassembled WGS sequence"/>
</dbReference>
<feature type="transmembrane region" description="Helical" evidence="7">
    <location>
        <begin position="465"/>
        <end position="486"/>
    </location>
</feature>
<keyword evidence="6 7" id="KW-0472">Membrane</keyword>
<feature type="transmembrane region" description="Helical" evidence="7">
    <location>
        <begin position="73"/>
        <end position="92"/>
    </location>
</feature>
<feature type="transmembrane region" description="Helical" evidence="7">
    <location>
        <begin position="44"/>
        <end position="61"/>
    </location>
</feature>
<dbReference type="Gene3D" id="1.20.1720.10">
    <property type="entry name" value="Multidrug resistance protein D"/>
    <property type="match status" value="1"/>
</dbReference>
<evidence type="ECO:0000313" key="10">
    <source>
        <dbReference type="EMBL" id="TDR37471.1"/>
    </source>
</evidence>
<organism evidence="9 11">
    <name type="scientific">Aquamicrobium defluvii</name>
    <dbReference type="NCBI Taxonomy" id="69279"/>
    <lineage>
        <taxon>Bacteria</taxon>
        <taxon>Pseudomonadati</taxon>
        <taxon>Pseudomonadota</taxon>
        <taxon>Alphaproteobacteria</taxon>
        <taxon>Hyphomicrobiales</taxon>
        <taxon>Phyllobacteriaceae</taxon>
        <taxon>Aquamicrobium</taxon>
    </lineage>
</organism>
<dbReference type="Pfam" id="PF07690">
    <property type="entry name" value="MFS_1"/>
    <property type="match status" value="1"/>
</dbReference>
<name>A0A011VJQ5_9HYPH</name>
<keyword evidence="12" id="KW-1185">Reference proteome</keyword>
<sequence>MPSRWIVLAIVSSALFMISIDMTVLHTALPGIVHDLDATNAQKLWMINAYSLVMAGLLPGFGTLGDRIGHRRVFTWGLVVFGAASLAAAFAPDAGLLIAARSLLAVGAAMMMPATISLIRLTFPQDRERAIAIGVWGSIASGAAAIGPLIGGALLAHFWWGSVFLINVPVVLAALVMTRVYVPDHPGNPQRHWDLWTSGLATIALIGIIYALKEAMKPEADMGHALIAAAVGTLFGWLFLRRQRGLPSPLIDFTLFCNARFAVGTVAALVASLALMGVEFVFSQQLQLSRGYTPLQAGLFLLPIAVAAVLAGPLVGAVLMRAGVERMLAITMAMTALGLGLLTLSVDAPLAWRATVLAILGFGAGGAMSVASTAIMISAPEDRAGMAGSIESVAYELGGTLGVAILGSLLASIYTFTLAVPPDASAPALVFDSIDQALLASESMAPEAAAGLIEAARAAFDRGALASYVLATVVVAALAVAIGFMAGRKRNSATSVSGPA</sequence>
<comment type="caution">
    <text evidence="9">The sequence shown here is derived from an EMBL/GenBank/DDBJ whole genome shotgun (WGS) entry which is preliminary data.</text>
</comment>
<proteinExistence type="predicted"/>
<accession>A0A011VJQ5</accession>
<dbReference type="EMBL" id="SNZF01000002">
    <property type="protein sequence ID" value="TDR37471.1"/>
    <property type="molecule type" value="Genomic_DNA"/>
</dbReference>
<dbReference type="eggNOG" id="COG0477">
    <property type="taxonomic scope" value="Bacteria"/>
</dbReference>
<dbReference type="InterPro" id="IPR020846">
    <property type="entry name" value="MFS_dom"/>
</dbReference>
<feature type="transmembrane region" description="Helical" evidence="7">
    <location>
        <begin position="98"/>
        <end position="119"/>
    </location>
</feature>
<dbReference type="GO" id="GO:0005886">
    <property type="term" value="C:plasma membrane"/>
    <property type="evidence" value="ECO:0007669"/>
    <property type="project" value="UniProtKB-SubCell"/>
</dbReference>
<evidence type="ECO:0000256" key="7">
    <source>
        <dbReference type="SAM" id="Phobius"/>
    </source>
</evidence>
<dbReference type="PANTHER" id="PTHR42718">
    <property type="entry name" value="MAJOR FACILITATOR SUPERFAMILY MULTIDRUG TRANSPORTER MFSC"/>
    <property type="match status" value="1"/>
</dbReference>
<dbReference type="OrthoDB" id="9807274at2"/>
<feature type="domain" description="Major facilitator superfamily (MFS) profile" evidence="8">
    <location>
        <begin position="7"/>
        <end position="489"/>
    </location>
</feature>
<dbReference type="SUPFAM" id="SSF103473">
    <property type="entry name" value="MFS general substrate transporter"/>
    <property type="match status" value="1"/>
</dbReference>
<dbReference type="PROSITE" id="PS50850">
    <property type="entry name" value="MFS"/>
    <property type="match status" value="1"/>
</dbReference>
<evidence type="ECO:0000256" key="3">
    <source>
        <dbReference type="ARBA" id="ARBA00022475"/>
    </source>
</evidence>
<gene>
    <name evidence="9" type="ORF">BG36_04115</name>
    <name evidence="10" type="ORF">DES43_10214</name>
</gene>
<comment type="subcellular location">
    <subcellularLocation>
        <location evidence="1">Cell membrane</location>
        <topology evidence="1">Multi-pass membrane protein</topology>
    </subcellularLocation>
</comment>
<feature type="transmembrane region" description="Helical" evidence="7">
    <location>
        <begin position="295"/>
        <end position="320"/>
    </location>
</feature>
<keyword evidence="4 7" id="KW-0812">Transmembrane</keyword>
<evidence type="ECO:0000313" key="11">
    <source>
        <dbReference type="Proteomes" id="UP000019849"/>
    </source>
</evidence>
<dbReference type="RefSeq" id="WP_035026510.1">
    <property type="nucleotide sequence ID" value="NZ_KK073886.1"/>
</dbReference>
<evidence type="ECO:0000313" key="9">
    <source>
        <dbReference type="EMBL" id="EXL08715.1"/>
    </source>
</evidence>
<evidence type="ECO:0000256" key="5">
    <source>
        <dbReference type="ARBA" id="ARBA00022989"/>
    </source>
</evidence>
<evidence type="ECO:0000256" key="4">
    <source>
        <dbReference type="ARBA" id="ARBA00022692"/>
    </source>
</evidence>
<feature type="transmembrane region" description="Helical" evidence="7">
    <location>
        <begin position="131"/>
        <end position="151"/>
    </location>
</feature>
<evidence type="ECO:0000256" key="1">
    <source>
        <dbReference type="ARBA" id="ARBA00004651"/>
    </source>
</evidence>
<dbReference type="GO" id="GO:0022857">
    <property type="term" value="F:transmembrane transporter activity"/>
    <property type="evidence" value="ECO:0007669"/>
    <property type="project" value="InterPro"/>
</dbReference>
<dbReference type="InterPro" id="IPR036259">
    <property type="entry name" value="MFS_trans_sf"/>
</dbReference>
<dbReference type="HOGENOM" id="CLU_000960_28_2_5"/>
<feature type="transmembrane region" description="Helical" evidence="7">
    <location>
        <begin position="397"/>
        <end position="420"/>
    </location>
</feature>
<keyword evidence="5 7" id="KW-1133">Transmembrane helix</keyword>
<feature type="transmembrane region" description="Helical" evidence="7">
    <location>
        <begin position="261"/>
        <end position="283"/>
    </location>
</feature>
<feature type="transmembrane region" description="Helical" evidence="7">
    <location>
        <begin position="327"/>
        <end position="346"/>
    </location>
</feature>
<evidence type="ECO:0000256" key="6">
    <source>
        <dbReference type="ARBA" id="ARBA00023136"/>
    </source>
</evidence>